<dbReference type="AlphaFoldDB" id="A0A169RKT8"/>
<sequence length="84" mass="8878">MNARSTLPPTMLFVALTILTGCDRDPRSAEFFAAHPDEARTVLASCTAGTQAGPECANAKDGLSDFTRKQSIDNLIEQAKAHGG</sequence>
<dbReference type="NCBIfam" id="NF033894">
    <property type="entry name" value="Eex_IncN"/>
    <property type="match status" value="1"/>
</dbReference>
<geneLocation type="plasmid" evidence="2">
    <name>pmppm04 dna</name>
</geneLocation>
<gene>
    <name evidence="1" type="ORF">MPPM_5577</name>
</gene>
<name>A0A169RKT8_9HYPH</name>
<dbReference type="InterPro" id="IPR047937">
    <property type="entry name" value="Eex_IncN-like"/>
</dbReference>
<evidence type="ECO:0000313" key="1">
    <source>
        <dbReference type="EMBL" id="BAU94182.1"/>
    </source>
</evidence>
<evidence type="ECO:0000313" key="2">
    <source>
        <dbReference type="Proteomes" id="UP000218288"/>
    </source>
</evidence>
<accession>A0A169RKT8</accession>
<organism evidence="1 2">
    <name type="scientific">Methylorubrum populi</name>
    <dbReference type="NCBI Taxonomy" id="223967"/>
    <lineage>
        <taxon>Bacteria</taxon>
        <taxon>Pseudomonadati</taxon>
        <taxon>Pseudomonadota</taxon>
        <taxon>Alphaproteobacteria</taxon>
        <taxon>Hyphomicrobiales</taxon>
        <taxon>Methylobacteriaceae</taxon>
        <taxon>Methylorubrum</taxon>
    </lineage>
</organism>
<dbReference type="RefSeq" id="WP_096488109.1">
    <property type="nucleotide sequence ID" value="NZ_AP014813.1"/>
</dbReference>
<reference evidence="1 2" key="1">
    <citation type="journal article" date="2016" name="Genome Announc.">
        <title>Complete Genome Sequence of Methylobacterium populi P-1M, Isolated from Pink-Pigmented Household Biofilm.</title>
        <authorList>
            <person name="Morohoshi T."/>
            <person name="Ikeda T."/>
        </authorList>
    </citation>
    <scope>NUCLEOTIDE SEQUENCE [LARGE SCALE GENOMIC DNA]</scope>
    <source>
        <strain evidence="1 2">P-1M</strain>
        <plasmid evidence="2">Plasmid pmppm04 dna</plasmid>
    </source>
</reference>
<evidence type="ECO:0008006" key="3">
    <source>
        <dbReference type="Google" id="ProtNLM"/>
    </source>
</evidence>
<dbReference type="PROSITE" id="PS51257">
    <property type="entry name" value="PROKAR_LIPOPROTEIN"/>
    <property type="match status" value="1"/>
</dbReference>
<proteinExistence type="predicted"/>
<protein>
    <recommendedName>
        <fullName evidence="3">EexN family lipoprotein</fullName>
    </recommendedName>
</protein>
<keyword evidence="1" id="KW-0614">Plasmid</keyword>
<dbReference type="Proteomes" id="UP000218288">
    <property type="component" value="Plasmid pMPPM04"/>
</dbReference>
<dbReference type="EMBL" id="AP014813">
    <property type="protein sequence ID" value="BAU94182.1"/>
    <property type="molecule type" value="Genomic_DNA"/>
</dbReference>